<dbReference type="KEGG" id="kme:H0A61_01862"/>
<accession>A0A8A0RM65</accession>
<protein>
    <submittedName>
        <fullName evidence="1">Uncharacterized protein</fullName>
    </submittedName>
</protein>
<proteinExistence type="predicted"/>
<gene>
    <name evidence="1" type="ORF">H0A61_01862</name>
</gene>
<dbReference type="AlphaFoldDB" id="A0A8A0RM65"/>
<keyword evidence="2" id="KW-1185">Reference proteome</keyword>
<evidence type="ECO:0000313" key="2">
    <source>
        <dbReference type="Proteomes" id="UP000662904"/>
    </source>
</evidence>
<reference evidence="1" key="1">
    <citation type="submission" date="2020-07" db="EMBL/GenBank/DDBJ databases">
        <title>Koleobacter methoxysyntrophicus gen. nov., sp. nov., a novel anaerobic bacterium isolated from deep subsurface oil field and proposal of Koleobacterales ord. nov. in the phylum Firmicutes.</title>
        <authorList>
            <person name="Sakamoto S."/>
            <person name="Tamaki H."/>
        </authorList>
    </citation>
    <scope>NUCLEOTIDE SEQUENCE</scope>
    <source>
        <strain evidence="1">NRmbB1</strain>
    </source>
</reference>
<dbReference type="Proteomes" id="UP000662904">
    <property type="component" value="Chromosome"/>
</dbReference>
<sequence length="35" mass="4394">MIKLFQIFVYCILKKDFFYVIIFTREMRSEISEEI</sequence>
<name>A0A8A0RM65_9FIRM</name>
<evidence type="ECO:0000313" key="1">
    <source>
        <dbReference type="EMBL" id="QSQ09491.1"/>
    </source>
</evidence>
<organism evidence="1 2">
    <name type="scientific">Koleobacter methoxysyntrophicus</name>
    <dbReference type="NCBI Taxonomy" id="2751313"/>
    <lineage>
        <taxon>Bacteria</taxon>
        <taxon>Bacillati</taxon>
        <taxon>Bacillota</taxon>
        <taxon>Clostridia</taxon>
        <taxon>Koleobacterales</taxon>
        <taxon>Koleobacteraceae</taxon>
        <taxon>Koleobacter</taxon>
    </lineage>
</organism>
<dbReference type="EMBL" id="CP059066">
    <property type="protein sequence ID" value="QSQ09491.1"/>
    <property type="molecule type" value="Genomic_DNA"/>
</dbReference>